<accession>A0A1X7MSS4</accession>
<protein>
    <submittedName>
        <fullName evidence="1">Polysaccharide deacetylase</fullName>
    </submittedName>
</protein>
<dbReference type="OrthoDB" id="9787041at2"/>
<keyword evidence="2" id="KW-1185">Reference proteome</keyword>
<gene>
    <name evidence="1" type="ORF">SAMN02982922_0631</name>
</gene>
<dbReference type="PANTHER" id="PTHR43123:SF4">
    <property type="entry name" value="POLYSACCHARIDE DEACETYLASE"/>
    <property type="match status" value="1"/>
</dbReference>
<dbReference type="InterPro" id="IPR011330">
    <property type="entry name" value="Glyco_hydro/deAcase_b/a-brl"/>
</dbReference>
<dbReference type="PANTHER" id="PTHR43123">
    <property type="entry name" value="POLYSACCHARIDE DEACETYLASE-RELATED"/>
    <property type="match status" value="1"/>
</dbReference>
<reference evidence="1 2" key="1">
    <citation type="submission" date="2017-04" db="EMBL/GenBank/DDBJ databases">
        <authorList>
            <person name="Afonso C.L."/>
            <person name="Miller P.J."/>
            <person name="Scott M.A."/>
            <person name="Spackman E."/>
            <person name="Goraichik I."/>
            <person name="Dimitrov K.M."/>
            <person name="Suarez D.L."/>
            <person name="Swayne D.E."/>
        </authorList>
    </citation>
    <scope>NUCLEOTIDE SEQUENCE [LARGE SCALE GENOMIC DNA]</scope>
    <source>
        <strain evidence="1 2">B5P</strain>
    </source>
</reference>
<dbReference type="AlphaFoldDB" id="A0A1X7MSS4"/>
<proteinExistence type="predicted"/>
<dbReference type="SUPFAM" id="SSF88713">
    <property type="entry name" value="Glycoside hydrolase/deacetylase"/>
    <property type="match status" value="1"/>
</dbReference>
<sequence length="301" mass="33084">MSDRQGRVRVAGTGYDHTIFGFRGANEPAPFVLPDGKELVVTPIVVLQRFHIDAKPPFAVPGMLARPWPDIGTATQREVGLHDGLRRVLDAFDEAEAAATFVVEADALPHLPDMRKRLAASPHGIVAGGRHAVGLHGSHLTEEEEAGIIAVVKTELEAFFGREVAGWRSPYNAQSASTLSLLARNGFSYCGDLNNDERPYMLDAGGQSLWAVSMPHTTSDLHNIEISKQTAEDFFLAQLRGIDWLLDSSERRPIVYPLVLHPWIVGVPHRIAALASFLRDVASRRRAAFWSTDQLVAACRR</sequence>
<dbReference type="EMBL" id="FXBL01000004">
    <property type="protein sequence ID" value="SMH27765.1"/>
    <property type="molecule type" value="Genomic_DNA"/>
</dbReference>
<dbReference type="RefSeq" id="WP_139832147.1">
    <property type="nucleotide sequence ID" value="NZ_FXBL01000004.1"/>
</dbReference>
<evidence type="ECO:0000313" key="2">
    <source>
        <dbReference type="Proteomes" id="UP000193083"/>
    </source>
</evidence>
<name>A0A1X7MSS4_9HYPH</name>
<dbReference type="Gene3D" id="3.20.20.370">
    <property type="entry name" value="Glycoside hydrolase/deacetylase"/>
    <property type="match status" value="1"/>
</dbReference>
<evidence type="ECO:0000313" key="1">
    <source>
        <dbReference type="EMBL" id="SMH27765.1"/>
    </source>
</evidence>
<dbReference type="Proteomes" id="UP000193083">
    <property type="component" value="Unassembled WGS sequence"/>
</dbReference>
<dbReference type="GO" id="GO:0005975">
    <property type="term" value="P:carbohydrate metabolic process"/>
    <property type="evidence" value="ECO:0007669"/>
    <property type="project" value="InterPro"/>
</dbReference>
<organism evidence="1 2">
    <name type="scientific">Mesorhizobium australicum</name>
    <dbReference type="NCBI Taxonomy" id="536018"/>
    <lineage>
        <taxon>Bacteria</taxon>
        <taxon>Pseudomonadati</taxon>
        <taxon>Pseudomonadota</taxon>
        <taxon>Alphaproteobacteria</taxon>
        <taxon>Hyphomicrobiales</taxon>
        <taxon>Phyllobacteriaceae</taxon>
        <taxon>Mesorhizobium</taxon>
    </lineage>
</organism>